<keyword evidence="10" id="KW-1185">Reference proteome</keyword>
<organism evidence="9 10">
    <name type="scientific">Cyprinus carpio</name>
    <name type="common">Common carp</name>
    <dbReference type="NCBI Taxonomy" id="7962"/>
    <lineage>
        <taxon>Eukaryota</taxon>
        <taxon>Metazoa</taxon>
        <taxon>Chordata</taxon>
        <taxon>Craniata</taxon>
        <taxon>Vertebrata</taxon>
        <taxon>Euteleostomi</taxon>
        <taxon>Actinopterygii</taxon>
        <taxon>Neopterygii</taxon>
        <taxon>Teleostei</taxon>
        <taxon>Ostariophysi</taxon>
        <taxon>Cypriniformes</taxon>
        <taxon>Cyprinidae</taxon>
        <taxon>Cyprininae</taxon>
        <taxon>Cyprinus</taxon>
    </lineage>
</organism>
<evidence type="ECO:0000256" key="7">
    <source>
        <dbReference type="ARBA" id="ARBA00040298"/>
    </source>
</evidence>
<proteinExistence type="inferred from homology"/>
<dbReference type="InterPro" id="IPR036188">
    <property type="entry name" value="FAD/NAD-bd_sf"/>
</dbReference>
<keyword evidence="4" id="KW-0274">FAD</keyword>
<comment type="function">
    <text evidence="5">Probable oxidoreductase that may play a role as regulator of mitochondrial function.</text>
</comment>
<accession>A0A8C1KLS0</accession>
<evidence type="ECO:0000256" key="5">
    <source>
        <dbReference type="ARBA" id="ARBA00037217"/>
    </source>
</evidence>
<dbReference type="Proteomes" id="UP000694427">
    <property type="component" value="Unplaced"/>
</dbReference>
<evidence type="ECO:0000259" key="8">
    <source>
        <dbReference type="Pfam" id="PF01593"/>
    </source>
</evidence>
<sequence length="561" mass="61139">MAAAVRAGLWHRGVISVTRRGSHSHSNTALKPQYDAIIIGAAYLQKGGLKTTVLECRHVLGGAAVSEEIIPGFLFSRASYLLSLLRPHIYQDLELKKHGLKVYMRDPYSFTPMLEDGVRGRPPPSLTLGADLAKTQKEIGKFSEKDAKVYPEFLSYLERLACAIHPLLDAPPVDIPGLTQGSLRKKISALRSLKPLVKSGNDPERLIRQVLNRWFESEPLRATLATDSVIGANTSPNNPGSGYVLLHHVMGELEKEKGAWGYVEGGMGGVSQSIARSARSLGADIFTNRDVEQVLIGQDGSAKGVVLTDETEVHSKVVLSNATPYITFKQLTPQDALPEAFITAVDQIDYTSPVTKINVAVDKLPNFLAAPNSADGKPGPHHQCSIHLNCESVEVLEEAYREGQQGRPSSRPMIEMTIPSVLDPTLAPPGCHVVSLFIQFTPYLLEGRRVWTDEDRERFADTAFDWVERYAPGFKKSIVGKDVLTPADLERVFSLTGGNIFHGSMSLDQLYLARPLPSVADYRSPVKGLYLCGSGSHPGGGVMGAAGWNSALKVLADFKRL</sequence>
<dbReference type="Ensembl" id="ENSCCRT00010053953.1">
    <property type="protein sequence ID" value="ENSCCRP00010049211.1"/>
    <property type="gene ID" value="ENSCCRG00010020644.1"/>
</dbReference>
<comment type="similarity">
    <text evidence="2">Belongs to the carotenoid/retinoid oxidoreductase family.</text>
</comment>
<dbReference type="Gene3D" id="3.50.50.60">
    <property type="entry name" value="FAD/NAD(P)-binding domain"/>
    <property type="match status" value="1"/>
</dbReference>
<comment type="subcellular location">
    <subcellularLocation>
        <location evidence="1">Mitochondrion matrix</location>
    </subcellularLocation>
</comment>
<reference evidence="9" key="1">
    <citation type="submission" date="2025-08" db="UniProtKB">
        <authorList>
            <consortium name="Ensembl"/>
        </authorList>
    </citation>
    <scope>IDENTIFICATION</scope>
</reference>
<dbReference type="InterPro" id="IPR002937">
    <property type="entry name" value="Amino_oxidase"/>
</dbReference>
<dbReference type="Pfam" id="PF01593">
    <property type="entry name" value="Amino_oxidase"/>
    <property type="match status" value="1"/>
</dbReference>
<evidence type="ECO:0000313" key="10">
    <source>
        <dbReference type="Proteomes" id="UP000694427"/>
    </source>
</evidence>
<keyword evidence="3" id="KW-0285">Flavoprotein</keyword>
<evidence type="ECO:0000256" key="6">
    <source>
        <dbReference type="ARBA" id="ARBA00038825"/>
    </source>
</evidence>
<evidence type="ECO:0000256" key="2">
    <source>
        <dbReference type="ARBA" id="ARBA00006046"/>
    </source>
</evidence>
<name>A0A8C1KLS0_CYPCA</name>
<evidence type="ECO:0000256" key="1">
    <source>
        <dbReference type="ARBA" id="ARBA00004305"/>
    </source>
</evidence>
<evidence type="ECO:0000256" key="4">
    <source>
        <dbReference type="ARBA" id="ARBA00022827"/>
    </source>
</evidence>
<dbReference type="AlphaFoldDB" id="A0A8C1KLS0"/>
<reference evidence="9" key="2">
    <citation type="submission" date="2025-09" db="UniProtKB">
        <authorList>
            <consortium name="Ensembl"/>
        </authorList>
    </citation>
    <scope>IDENTIFICATION</scope>
</reference>
<dbReference type="PANTHER" id="PTHR10668">
    <property type="entry name" value="PHYTOENE DEHYDROGENASE"/>
    <property type="match status" value="1"/>
</dbReference>
<comment type="subunit">
    <text evidence="6">Interacts with COX5B; this interaction may contribute to localize PYROXD2 to the inner face of the inner mitochondrial membrane.</text>
</comment>
<evidence type="ECO:0000313" key="9">
    <source>
        <dbReference type="Ensembl" id="ENSCCRP00010049211.1"/>
    </source>
</evidence>
<protein>
    <recommendedName>
        <fullName evidence="7">Pyridine nucleotide-disulfide oxidoreductase domain-containing protein 2</fullName>
    </recommendedName>
</protein>
<dbReference type="GO" id="GO:0016491">
    <property type="term" value="F:oxidoreductase activity"/>
    <property type="evidence" value="ECO:0007669"/>
    <property type="project" value="InterPro"/>
</dbReference>
<dbReference type="SUPFAM" id="SSF51905">
    <property type="entry name" value="FAD/NAD(P)-binding domain"/>
    <property type="match status" value="1"/>
</dbReference>
<dbReference type="GO" id="GO:0005759">
    <property type="term" value="C:mitochondrial matrix"/>
    <property type="evidence" value="ECO:0007669"/>
    <property type="project" value="UniProtKB-SubCell"/>
</dbReference>
<feature type="domain" description="Amine oxidase" evidence="8">
    <location>
        <begin position="41"/>
        <end position="367"/>
    </location>
</feature>
<dbReference type="PANTHER" id="PTHR10668:SF103">
    <property type="entry name" value="PYRIDINE NUCLEOTIDE-DISULFIDE OXIDOREDUCTASE DOMAIN-CONTAINING PROTEIN 2"/>
    <property type="match status" value="1"/>
</dbReference>
<evidence type="ECO:0000256" key="3">
    <source>
        <dbReference type="ARBA" id="ARBA00022630"/>
    </source>
</evidence>